<dbReference type="PANTHER" id="PTHR34501">
    <property type="entry name" value="PROTEIN YDDL-RELATED"/>
    <property type="match status" value="1"/>
</dbReference>
<dbReference type="PRINTS" id="PR00182">
    <property type="entry name" value="ECOLNEIPORIN"/>
</dbReference>
<organism evidence="13 14">
    <name type="scientific">Paraburkholderia kirstenboschensis</name>
    <dbReference type="NCBI Taxonomy" id="1245436"/>
    <lineage>
        <taxon>Bacteria</taxon>
        <taxon>Pseudomonadati</taxon>
        <taxon>Pseudomonadota</taxon>
        <taxon>Betaproteobacteria</taxon>
        <taxon>Burkholderiales</taxon>
        <taxon>Burkholderiaceae</taxon>
        <taxon>Paraburkholderia</taxon>
    </lineage>
</organism>
<evidence type="ECO:0000256" key="11">
    <source>
        <dbReference type="SAM" id="SignalP"/>
    </source>
</evidence>
<keyword evidence="5" id="KW-0812">Transmembrane</keyword>
<keyword evidence="9" id="KW-0472">Membrane</keyword>
<dbReference type="Proteomes" id="UP001302652">
    <property type="component" value="Chromosome 2"/>
</dbReference>
<evidence type="ECO:0000256" key="1">
    <source>
        <dbReference type="ARBA" id="ARBA00004571"/>
    </source>
</evidence>
<gene>
    <name evidence="13" type="ORF">RW095_21925</name>
</gene>
<evidence type="ECO:0000256" key="9">
    <source>
        <dbReference type="ARBA" id="ARBA00023136"/>
    </source>
</evidence>
<keyword evidence="8" id="KW-0626">Porin</keyword>
<keyword evidence="14" id="KW-1185">Reference proteome</keyword>
<evidence type="ECO:0000256" key="5">
    <source>
        <dbReference type="ARBA" id="ARBA00022692"/>
    </source>
</evidence>
<keyword evidence="3" id="KW-0813">Transport</keyword>
<dbReference type="EMBL" id="CP136512">
    <property type="protein sequence ID" value="WOD15891.1"/>
    <property type="molecule type" value="Genomic_DNA"/>
</dbReference>
<dbReference type="InterPro" id="IPR023614">
    <property type="entry name" value="Porin_dom_sf"/>
</dbReference>
<keyword evidence="6 11" id="KW-0732">Signal</keyword>
<name>A0ABZ0EH89_9BURK</name>
<feature type="signal peptide" evidence="11">
    <location>
        <begin position="1"/>
        <end position="20"/>
    </location>
</feature>
<evidence type="ECO:0000313" key="14">
    <source>
        <dbReference type="Proteomes" id="UP001302652"/>
    </source>
</evidence>
<evidence type="ECO:0000256" key="6">
    <source>
        <dbReference type="ARBA" id="ARBA00022729"/>
    </source>
</evidence>
<dbReference type="PRINTS" id="PR00184">
    <property type="entry name" value="NEISSPPORIN"/>
</dbReference>
<feature type="chain" id="PRO_5045466801" evidence="11">
    <location>
        <begin position="21"/>
        <end position="377"/>
    </location>
</feature>
<evidence type="ECO:0000256" key="8">
    <source>
        <dbReference type="ARBA" id="ARBA00023114"/>
    </source>
</evidence>
<comment type="subunit">
    <text evidence="2">Homotrimer.</text>
</comment>
<sequence length="377" mass="39807">MKNDIIGVAVLSVFATAAHAQSSVTLYGLIDTGIVYTNNQGSGSAVQMQSSMLSNEVWGLKGSEDLGANLHAIFRLENGFNIQNGRNTYSGTMFGRQAYVGLQGDSYGTLTLGRQYDAVVDMLGPIALANNGDGNNLAAHPFDNDNVDDSFYINNSVKYVSPNFKGLQGEALYGFSDAAGGFSNNRAYSLGLSYSNGPINLAAAYLQSNSGSLSSTGAVSNNDFVNFPASRQRVMGAGGSYNFGPASVGLLWTHTLLDNTQPGANSVISQAFNTLHFNNYEANVHYALTPSLSLAGAYTFTQGAFSSANGSANPKWHQVTVMVDYSLSKRTDVYAEGVYQHAYGAEGSAFTGAYINGLSQASTGNQVVGTVGIRTRF</sequence>
<keyword evidence="4" id="KW-1134">Transmembrane beta strand</keyword>
<dbReference type="SUPFAM" id="SSF56935">
    <property type="entry name" value="Porins"/>
    <property type="match status" value="1"/>
</dbReference>
<evidence type="ECO:0000256" key="4">
    <source>
        <dbReference type="ARBA" id="ARBA00022452"/>
    </source>
</evidence>
<evidence type="ECO:0000313" key="13">
    <source>
        <dbReference type="EMBL" id="WOD15891.1"/>
    </source>
</evidence>
<dbReference type="InterPro" id="IPR002299">
    <property type="entry name" value="Porin_Neis"/>
</dbReference>
<proteinExistence type="predicted"/>
<dbReference type="Pfam" id="PF13609">
    <property type="entry name" value="Porin_4"/>
    <property type="match status" value="1"/>
</dbReference>
<evidence type="ECO:0000256" key="3">
    <source>
        <dbReference type="ARBA" id="ARBA00022448"/>
    </source>
</evidence>
<evidence type="ECO:0000256" key="7">
    <source>
        <dbReference type="ARBA" id="ARBA00023065"/>
    </source>
</evidence>
<evidence type="ECO:0000256" key="10">
    <source>
        <dbReference type="ARBA" id="ARBA00023237"/>
    </source>
</evidence>
<dbReference type="InterPro" id="IPR050298">
    <property type="entry name" value="Gram-neg_bact_OMP"/>
</dbReference>
<dbReference type="RefSeq" id="WP_317018313.1">
    <property type="nucleotide sequence ID" value="NZ_CP136512.1"/>
</dbReference>
<keyword evidence="7" id="KW-0406">Ion transport</keyword>
<feature type="domain" description="Porin" evidence="12">
    <location>
        <begin position="8"/>
        <end position="340"/>
    </location>
</feature>
<evidence type="ECO:0000259" key="12">
    <source>
        <dbReference type="Pfam" id="PF13609"/>
    </source>
</evidence>
<dbReference type="CDD" id="cd00342">
    <property type="entry name" value="gram_neg_porins"/>
    <property type="match status" value="1"/>
</dbReference>
<keyword evidence="10" id="KW-0998">Cell outer membrane</keyword>
<comment type="subcellular location">
    <subcellularLocation>
        <location evidence="1">Cell outer membrane</location>
        <topology evidence="1">Multi-pass membrane protein</topology>
    </subcellularLocation>
</comment>
<accession>A0ABZ0EH89</accession>
<dbReference type="InterPro" id="IPR033900">
    <property type="entry name" value="Gram_neg_porin_domain"/>
</dbReference>
<protein>
    <submittedName>
        <fullName evidence="13">Porin</fullName>
    </submittedName>
</protein>
<reference evidence="13 14" key="1">
    <citation type="submission" date="2023-10" db="EMBL/GenBank/DDBJ databases">
        <title>Surface-active antibiotics is a multifunctional adaptation for post-fire microbes.</title>
        <authorList>
            <person name="Liu M.D."/>
            <person name="Du Y."/>
            <person name="Koupaei S.K."/>
            <person name="Kim N.R."/>
            <person name="Zhang W."/>
            <person name="Traxler M.F."/>
        </authorList>
    </citation>
    <scope>NUCLEOTIDE SEQUENCE [LARGE SCALE GENOMIC DNA]</scope>
    <source>
        <strain evidence="13 14">F3</strain>
    </source>
</reference>
<dbReference type="InterPro" id="IPR001702">
    <property type="entry name" value="Porin_Gram-ve"/>
</dbReference>
<evidence type="ECO:0000256" key="2">
    <source>
        <dbReference type="ARBA" id="ARBA00011233"/>
    </source>
</evidence>
<dbReference type="PANTHER" id="PTHR34501:SF9">
    <property type="entry name" value="MAJOR OUTER MEMBRANE PROTEIN P.IA"/>
    <property type="match status" value="1"/>
</dbReference>
<dbReference type="Gene3D" id="2.40.160.10">
    <property type="entry name" value="Porin"/>
    <property type="match status" value="1"/>
</dbReference>